<evidence type="ECO:0000313" key="2">
    <source>
        <dbReference type="EMBL" id="AWR86268.1"/>
    </source>
</evidence>
<name>A0ABN5LW82_9DEIN</name>
<evidence type="ECO:0000256" key="1">
    <source>
        <dbReference type="SAM" id="MobiDB-lite"/>
    </source>
</evidence>
<organism evidence="2 3">
    <name type="scientific">Meiothermus taiwanensis WR-220</name>
    <dbReference type="NCBI Taxonomy" id="1339250"/>
    <lineage>
        <taxon>Bacteria</taxon>
        <taxon>Thermotogati</taxon>
        <taxon>Deinococcota</taxon>
        <taxon>Deinococci</taxon>
        <taxon>Thermales</taxon>
        <taxon>Thermaceae</taxon>
        <taxon>Meiothermus</taxon>
    </lineage>
</organism>
<dbReference type="EMBL" id="CP021130">
    <property type="protein sequence ID" value="AWR86268.1"/>
    <property type="molecule type" value="Genomic_DNA"/>
</dbReference>
<accession>A0ABN5LW82</accession>
<reference evidence="2 3" key="1">
    <citation type="submission" date="2017-05" db="EMBL/GenBank/DDBJ databases">
        <title>Complete genome sequence of Meiothermus taiwanensis WR-220.</title>
        <authorList>
            <person name="Wu W.-L."/>
            <person name="Lo W.-S."/>
            <person name="Kuo C.-H."/>
            <person name="Wu S.-H."/>
        </authorList>
    </citation>
    <scope>NUCLEOTIDE SEQUENCE [LARGE SCALE GENOMIC DNA]</scope>
    <source>
        <strain evidence="2 3">WR-220</strain>
    </source>
</reference>
<proteinExistence type="predicted"/>
<feature type="region of interest" description="Disordered" evidence="1">
    <location>
        <begin position="29"/>
        <end position="49"/>
    </location>
</feature>
<gene>
    <name evidence="2" type="ORF">Mtai_v1c10240</name>
</gene>
<dbReference type="Proteomes" id="UP000263013">
    <property type="component" value="Chromosome"/>
</dbReference>
<evidence type="ECO:0000313" key="3">
    <source>
        <dbReference type="Proteomes" id="UP000263013"/>
    </source>
</evidence>
<keyword evidence="3" id="KW-1185">Reference proteome</keyword>
<sequence>MRNLPLCRFSFSPLCRRVTTKLLRPPRSEPLGRCLNTRGGPWPVAKKPAPNPIEVRGRPETSRLGRGVSRVLFPQPSLWDERRRSPQASLPQVVANRASSPWRVAPPERDVGLAADGVCLAAPVARGTGALLPHRFTLTGLTRPSAFCCTIPSGYPAQPLAGILPCAARTFLWCCHQRLRPLPKTLL</sequence>
<protein>
    <submittedName>
        <fullName evidence="2">Uncharacterized protein</fullName>
    </submittedName>
</protein>